<dbReference type="GO" id="GO:0005737">
    <property type="term" value="C:cytoplasm"/>
    <property type="evidence" value="ECO:0007669"/>
    <property type="project" value="TreeGrafter"/>
</dbReference>
<dbReference type="InterPro" id="IPR036188">
    <property type="entry name" value="FAD/NAD-bd_sf"/>
</dbReference>
<dbReference type="PANTHER" id="PTHR13847">
    <property type="entry name" value="SARCOSINE DEHYDROGENASE-RELATED"/>
    <property type="match status" value="1"/>
</dbReference>
<dbReference type="Gene3D" id="3.50.50.60">
    <property type="entry name" value="FAD/NAD(P)-binding domain"/>
    <property type="match status" value="1"/>
</dbReference>
<dbReference type="Proteomes" id="UP000318937">
    <property type="component" value="Unassembled WGS sequence"/>
</dbReference>
<dbReference type="OrthoDB" id="571248at2"/>
<sequence>MNIHSGALYWPTTTAPFTPKTTFEKLNLYDVVIVGAGMSGALTALALVEAGMSVAILDKRDMGSGSTSANTGLLQYSNDIMLHELIDQMGEREAVRFYQLCYDAIDDMERIVNRLHIDTDFIRKPSICYASDENDVEKIKAEYAILKNHGLPCGYLDPNELAHKFPFSKPGALLTYGDAEINPLKFVQRLLQKLEEKGVHLFPYVDVEDVVTNNETLHIQTSEKPFYANNIIFTTGYETVPIGHRVGADINRSYVFVSNPITNFNDWYKQVMIWETKRPYLYIRSTVDNRLIVGGLDEDKPEAPDSEELIQSRAENLLKQTQKLFPHYELEIDYAYAATFGESVDNLPFIGEHPTKANHYYLLGYGGNGTVYSMLGSQILRDLLIGKRNEDAEIVQLKRKCGVK</sequence>
<reference evidence="2 3" key="1">
    <citation type="submission" date="2019-05" db="EMBL/GenBank/DDBJ databases">
        <title>Psychrobacillus vulpis sp. nov., a new species isolated from feces of a red fox that inhabits in The Tablas de Daimiel Natural Park, Albacete, Spain.</title>
        <authorList>
            <person name="Rodriguez M."/>
            <person name="Reina J.C."/>
            <person name="Bejar V."/>
            <person name="Llamas I."/>
        </authorList>
    </citation>
    <scope>NUCLEOTIDE SEQUENCE [LARGE SCALE GENOMIC DNA]</scope>
    <source>
        <strain evidence="2 3">NHI-2</strain>
    </source>
</reference>
<comment type="caution">
    <text evidence="2">The sequence shown here is derived from an EMBL/GenBank/DDBJ whole genome shotgun (WGS) entry which is preliminary data.</text>
</comment>
<protein>
    <submittedName>
        <fullName evidence="2">FAD-dependent oxidoreductase</fullName>
    </submittedName>
</protein>
<name>A0A544SVT0_9BACI</name>
<keyword evidence="3" id="KW-1185">Reference proteome</keyword>
<dbReference type="Pfam" id="PF01266">
    <property type="entry name" value="DAO"/>
    <property type="match status" value="1"/>
</dbReference>
<accession>A0A544SVT0</accession>
<evidence type="ECO:0000313" key="3">
    <source>
        <dbReference type="Proteomes" id="UP000318937"/>
    </source>
</evidence>
<dbReference type="Gene3D" id="3.30.9.10">
    <property type="entry name" value="D-Amino Acid Oxidase, subunit A, domain 2"/>
    <property type="match status" value="1"/>
</dbReference>
<feature type="domain" description="FAD dependent oxidoreductase" evidence="1">
    <location>
        <begin position="30"/>
        <end position="382"/>
    </location>
</feature>
<dbReference type="EMBL" id="VDGG01000040">
    <property type="protein sequence ID" value="TQR09313.1"/>
    <property type="molecule type" value="Genomic_DNA"/>
</dbReference>
<dbReference type="PANTHER" id="PTHR13847:SF201">
    <property type="entry name" value="PUTATIBE OXIDOREDUCTASE"/>
    <property type="match status" value="1"/>
</dbReference>
<gene>
    <name evidence="2" type="ORF">FG383_15970</name>
</gene>
<evidence type="ECO:0000313" key="2">
    <source>
        <dbReference type="EMBL" id="TQR09313.1"/>
    </source>
</evidence>
<dbReference type="SUPFAM" id="SSF51905">
    <property type="entry name" value="FAD/NAD(P)-binding domain"/>
    <property type="match status" value="1"/>
</dbReference>
<proteinExistence type="predicted"/>
<dbReference type="RefSeq" id="WP_142608390.1">
    <property type="nucleotide sequence ID" value="NZ_VDGG01000040.1"/>
</dbReference>
<organism evidence="2 3">
    <name type="scientific">Psychrobacillus soli</name>
    <dbReference type="NCBI Taxonomy" id="1543965"/>
    <lineage>
        <taxon>Bacteria</taxon>
        <taxon>Bacillati</taxon>
        <taxon>Bacillota</taxon>
        <taxon>Bacilli</taxon>
        <taxon>Bacillales</taxon>
        <taxon>Bacillaceae</taxon>
        <taxon>Psychrobacillus</taxon>
    </lineage>
</organism>
<dbReference type="InterPro" id="IPR006076">
    <property type="entry name" value="FAD-dep_OxRdtase"/>
</dbReference>
<evidence type="ECO:0000259" key="1">
    <source>
        <dbReference type="Pfam" id="PF01266"/>
    </source>
</evidence>
<dbReference type="AlphaFoldDB" id="A0A544SVT0"/>